<reference evidence="1 2" key="1">
    <citation type="submission" date="2019-07" db="EMBL/GenBank/DDBJ databases">
        <title>Complete Genome Sequence of drought tolerant Plant Growth-Promoting Rhizobacterium Glutamicibacter halophytocola DR408.</title>
        <authorList>
            <person name="Nishu S.D."/>
            <person name="Lee T.K."/>
        </authorList>
    </citation>
    <scope>NUCLEOTIDE SEQUENCE [LARGE SCALE GENOMIC DNA]</scope>
    <source>
        <strain evidence="1 2">DR408</strain>
    </source>
</reference>
<protein>
    <recommendedName>
        <fullName evidence="3">IS110 family transposase</fullName>
    </recommendedName>
</protein>
<evidence type="ECO:0008006" key="3">
    <source>
        <dbReference type="Google" id="ProtNLM"/>
    </source>
</evidence>
<name>A0ABX5YCU3_9MICC</name>
<keyword evidence="2" id="KW-1185">Reference proteome</keyword>
<accession>A0ABX5YCU3</accession>
<dbReference type="Proteomes" id="UP000320717">
    <property type="component" value="Chromosome"/>
</dbReference>
<organism evidence="1 2">
    <name type="scientific">Glutamicibacter halophytocola</name>
    <dbReference type="NCBI Taxonomy" id="1933880"/>
    <lineage>
        <taxon>Bacteria</taxon>
        <taxon>Bacillati</taxon>
        <taxon>Actinomycetota</taxon>
        <taxon>Actinomycetes</taxon>
        <taxon>Micrococcales</taxon>
        <taxon>Micrococcaceae</taxon>
        <taxon>Glutamicibacter</taxon>
    </lineage>
</organism>
<evidence type="ECO:0000313" key="2">
    <source>
        <dbReference type="Proteomes" id="UP000320717"/>
    </source>
</evidence>
<evidence type="ECO:0000313" key="1">
    <source>
        <dbReference type="EMBL" id="QDY67480.1"/>
    </source>
</evidence>
<gene>
    <name evidence="1" type="ORF">FQA45_14845</name>
</gene>
<dbReference type="EMBL" id="CP042260">
    <property type="protein sequence ID" value="QDY67480.1"/>
    <property type="molecule type" value="Genomic_DNA"/>
</dbReference>
<proteinExistence type="predicted"/>
<sequence length="68" mass="7654">MVPFHHIASHYDRFTRLAPTASAWCTRISSKSRVSLASRGALAHRRLTVLFAMIRDGSLYDVPELKIA</sequence>